<name>A0AA36HF34_CYLNA</name>
<reference evidence="1" key="1">
    <citation type="submission" date="2023-07" db="EMBL/GenBank/DDBJ databases">
        <authorList>
            <consortium name="CYATHOMIX"/>
        </authorList>
    </citation>
    <scope>NUCLEOTIDE SEQUENCE</scope>
    <source>
        <strain evidence="1">N/A</strain>
    </source>
</reference>
<protein>
    <submittedName>
        <fullName evidence="1">Uncharacterized protein</fullName>
    </submittedName>
</protein>
<gene>
    <name evidence="1" type="ORF">CYNAS_LOCUS20766</name>
</gene>
<evidence type="ECO:0000313" key="1">
    <source>
        <dbReference type="EMBL" id="CAJ0608783.1"/>
    </source>
</evidence>
<proteinExistence type="predicted"/>
<accession>A0AA36HF34</accession>
<dbReference type="EMBL" id="CATQJL010000326">
    <property type="protein sequence ID" value="CAJ0608783.1"/>
    <property type="molecule type" value="Genomic_DNA"/>
</dbReference>
<sequence>MMREAKSLSEVFREMRNSSEFMIEQRRKIIEEDRCKRLNAINALRVQREKTSEINALARAIIEKCSEHESAVMETTDNMESDAQENLQEHLAQIETWSSDYQGQEDIALEALSSLQITHEGNALICAALEDTHDTTVEINESLKKNATEFEQTLTSTNIAGYEEARSVLDSVDRLCVDLKGIKDETKKNEEQYGTQQAKREQTWCKICAIV</sequence>
<organism evidence="1 2">
    <name type="scientific">Cylicocyclus nassatus</name>
    <name type="common">Nematode worm</name>
    <dbReference type="NCBI Taxonomy" id="53992"/>
    <lineage>
        <taxon>Eukaryota</taxon>
        <taxon>Metazoa</taxon>
        <taxon>Ecdysozoa</taxon>
        <taxon>Nematoda</taxon>
        <taxon>Chromadorea</taxon>
        <taxon>Rhabditida</taxon>
        <taxon>Rhabditina</taxon>
        <taxon>Rhabditomorpha</taxon>
        <taxon>Strongyloidea</taxon>
        <taxon>Strongylidae</taxon>
        <taxon>Cylicocyclus</taxon>
    </lineage>
</organism>
<keyword evidence="2" id="KW-1185">Reference proteome</keyword>
<dbReference type="AlphaFoldDB" id="A0AA36HF34"/>
<comment type="caution">
    <text evidence="1">The sequence shown here is derived from an EMBL/GenBank/DDBJ whole genome shotgun (WGS) entry which is preliminary data.</text>
</comment>
<dbReference type="Proteomes" id="UP001176961">
    <property type="component" value="Unassembled WGS sequence"/>
</dbReference>
<evidence type="ECO:0000313" key="2">
    <source>
        <dbReference type="Proteomes" id="UP001176961"/>
    </source>
</evidence>